<dbReference type="Proteomes" id="UP000054845">
    <property type="component" value="Unassembled WGS sequence"/>
</dbReference>
<protein>
    <submittedName>
        <fullName evidence="1">Uncharacterized protein</fullName>
    </submittedName>
</protein>
<accession>A0A0P1BHR0</accession>
<reference evidence="1 2" key="1">
    <citation type="submission" date="2014-09" db="EMBL/GenBank/DDBJ databases">
        <authorList>
            <person name="Magalhaes I.L.F."/>
            <person name="Oliveira U."/>
            <person name="Santos F.R."/>
            <person name="Vidigal T.H.D.A."/>
            <person name="Brescovit A.D."/>
            <person name="Santos A.J."/>
        </authorList>
    </citation>
    <scope>NUCLEOTIDE SEQUENCE [LARGE SCALE GENOMIC DNA]</scope>
</reference>
<organism evidence="1 2">
    <name type="scientific">Ceraceosorus bombacis</name>
    <dbReference type="NCBI Taxonomy" id="401625"/>
    <lineage>
        <taxon>Eukaryota</taxon>
        <taxon>Fungi</taxon>
        <taxon>Dikarya</taxon>
        <taxon>Basidiomycota</taxon>
        <taxon>Ustilaginomycotina</taxon>
        <taxon>Exobasidiomycetes</taxon>
        <taxon>Ceraceosorales</taxon>
        <taxon>Ceraceosoraceae</taxon>
        <taxon>Ceraceosorus</taxon>
    </lineage>
</organism>
<dbReference type="EMBL" id="CCYA01000272">
    <property type="protein sequence ID" value="CEH15878.1"/>
    <property type="molecule type" value="Genomic_DNA"/>
</dbReference>
<name>A0A0P1BHR0_9BASI</name>
<evidence type="ECO:0000313" key="2">
    <source>
        <dbReference type="Proteomes" id="UP000054845"/>
    </source>
</evidence>
<dbReference type="AlphaFoldDB" id="A0A0P1BHR0"/>
<keyword evidence="2" id="KW-1185">Reference proteome</keyword>
<sequence length="69" mass="7740">MRSAWEYDVETANGYTRKADTTGLQARDRFAHRVIVPLHAHAVSYVFLAPAQSSDSSLLVAKQPRQHES</sequence>
<proteinExistence type="predicted"/>
<evidence type="ECO:0000313" key="1">
    <source>
        <dbReference type="EMBL" id="CEH15878.1"/>
    </source>
</evidence>